<feature type="domain" description="FBD" evidence="1">
    <location>
        <begin position="257"/>
        <end position="328"/>
    </location>
</feature>
<reference evidence="2 3" key="1">
    <citation type="journal article" date="2019" name="Nat. Plants">
        <title>Stout camphor tree genome fills gaps in understanding of flowering plant genome evolution.</title>
        <authorList>
            <person name="Chaw S.M."/>
            <person name="Liu Y.C."/>
            <person name="Wu Y.W."/>
            <person name="Wang H.Y."/>
            <person name="Lin C.I."/>
            <person name="Wu C.S."/>
            <person name="Ke H.M."/>
            <person name="Chang L.Y."/>
            <person name="Hsu C.Y."/>
            <person name="Yang H.T."/>
            <person name="Sudianto E."/>
            <person name="Hsu M.H."/>
            <person name="Wu K.P."/>
            <person name="Wang L.N."/>
            <person name="Leebens-Mack J.H."/>
            <person name="Tsai I.J."/>
        </authorList>
    </citation>
    <scope>NUCLEOTIDE SEQUENCE [LARGE SCALE GENOMIC DNA]</scope>
    <source>
        <strain evidence="3">cv. Chaw 1501</strain>
        <tissue evidence="2">Young leaves</tissue>
    </source>
</reference>
<dbReference type="Gene3D" id="3.80.10.10">
    <property type="entry name" value="Ribonuclease Inhibitor"/>
    <property type="match status" value="1"/>
</dbReference>
<dbReference type="Pfam" id="PF08387">
    <property type="entry name" value="FBD"/>
    <property type="match status" value="1"/>
</dbReference>
<dbReference type="OrthoDB" id="629734at2759"/>
<comment type="caution">
    <text evidence="2">The sequence shown here is derived from an EMBL/GenBank/DDBJ whole genome shotgun (WGS) entry which is preliminary data.</text>
</comment>
<accession>A0A3S3N2Y1</accession>
<dbReference type="Pfam" id="PF24758">
    <property type="entry name" value="LRR_At5g56370"/>
    <property type="match status" value="1"/>
</dbReference>
<sequence>MRLPLRDAARMSILSSEWRCKWLTIPDLVFDEDHLRKRKSPMDHVRIVDGTLWNHFGPIYKFSCNLSNINSKDLSRWIAKLHWNEIKQLILIPKWGLEVVPNTLFYCQGLCYLELYCCKLELHPLLKGFPSLTHLNLRDMYMPEDTLAGLISNCPLLERLTLKGHGSYLKVDAPNLRYLDVRGAFRDIWIESNIPKKLSTTYDHLRYLHIKVDFANLKDILATLCLWRSSPNLNELKIECLLPQEEIKYWDGEEQPDCLLDQLKVVKMVGIFGGLSDLGFVKFILANAPKLETLSFKINERVDSRRPSIFEELLRYRRASPNAQIIYMGTIPFVL</sequence>
<name>A0A3S3N2Y1_9MAGN</name>
<dbReference type="SUPFAM" id="SSF52047">
    <property type="entry name" value="RNI-like"/>
    <property type="match status" value="1"/>
</dbReference>
<protein>
    <submittedName>
        <fullName evidence="2">F-box/FBD/LRR-repeat protein isoform X1</fullName>
    </submittedName>
</protein>
<organism evidence="2 3">
    <name type="scientific">Cinnamomum micranthum f. kanehirae</name>
    <dbReference type="NCBI Taxonomy" id="337451"/>
    <lineage>
        <taxon>Eukaryota</taxon>
        <taxon>Viridiplantae</taxon>
        <taxon>Streptophyta</taxon>
        <taxon>Embryophyta</taxon>
        <taxon>Tracheophyta</taxon>
        <taxon>Spermatophyta</taxon>
        <taxon>Magnoliopsida</taxon>
        <taxon>Magnoliidae</taxon>
        <taxon>Laurales</taxon>
        <taxon>Lauraceae</taxon>
        <taxon>Cinnamomum</taxon>
    </lineage>
</organism>
<evidence type="ECO:0000259" key="1">
    <source>
        <dbReference type="SMART" id="SM00579"/>
    </source>
</evidence>
<dbReference type="Proteomes" id="UP000283530">
    <property type="component" value="Unassembled WGS sequence"/>
</dbReference>
<dbReference type="SMART" id="SM00579">
    <property type="entry name" value="FBD"/>
    <property type="match status" value="1"/>
</dbReference>
<dbReference type="InterPro" id="IPR032675">
    <property type="entry name" value="LRR_dom_sf"/>
</dbReference>
<proteinExistence type="predicted"/>
<dbReference type="InterPro" id="IPR055411">
    <property type="entry name" value="LRR_FXL15/At3g58940/PEG3-like"/>
</dbReference>
<dbReference type="EMBL" id="QPKB01000003">
    <property type="protein sequence ID" value="RWR79743.1"/>
    <property type="molecule type" value="Genomic_DNA"/>
</dbReference>
<dbReference type="PANTHER" id="PTHR31639:SF237">
    <property type="entry name" value="F-BOX DOMAIN-CONTAINING PROTEIN"/>
    <property type="match status" value="1"/>
</dbReference>
<keyword evidence="3" id="KW-1185">Reference proteome</keyword>
<gene>
    <name evidence="2" type="ORF">CKAN_00833700</name>
</gene>
<evidence type="ECO:0000313" key="3">
    <source>
        <dbReference type="Proteomes" id="UP000283530"/>
    </source>
</evidence>
<dbReference type="STRING" id="337451.A0A3S3N2Y1"/>
<dbReference type="PANTHER" id="PTHR31639">
    <property type="entry name" value="F-BOX PROTEIN-LIKE"/>
    <property type="match status" value="1"/>
</dbReference>
<dbReference type="InterPro" id="IPR006566">
    <property type="entry name" value="FBD"/>
</dbReference>
<evidence type="ECO:0000313" key="2">
    <source>
        <dbReference type="EMBL" id="RWR79743.1"/>
    </source>
</evidence>
<dbReference type="AlphaFoldDB" id="A0A3S3N2Y1"/>